<feature type="compositionally biased region" description="Polar residues" evidence="1">
    <location>
        <begin position="22"/>
        <end position="35"/>
    </location>
</feature>
<evidence type="ECO:0000256" key="1">
    <source>
        <dbReference type="SAM" id="MobiDB-lite"/>
    </source>
</evidence>
<proteinExistence type="predicted"/>
<evidence type="ECO:0000313" key="3">
    <source>
        <dbReference type="Proteomes" id="UP000053477"/>
    </source>
</evidence>
<keyword evidence="3" id="KW-1185">Reference proteome</keyword>
<dbReference type="AlphaFoldDB" id="A0A0H2RR83"/>
<feature type="compositionally biased region" description="Polar residues" evidence="1">
    <location>
        <begin position="53"/>
        <end position="65"/>
    </location>
</feature>
<dbReference type="Proteomes" id="UP000053477">
    <property type="component" value="Unassembled WGS sequence"/>
</dbReference>
<gene>
    <name evidence="2" type="ORF">SCHPADRAFT_894735</name>
</gene>
<dbReference type="InParanoid" id="A0A0H2RR83"/>
<feature type="compositionally biased region" description="Basic and acidic residues" evidence="1">
    <location>
        <begin position="261"/>
        <end position="293"/>
    </location>
</feature>
<organism evidence="2 3">
    <name type="scientific">Schizopora paradoxa</name>
    <dbReference type="NCBI Taxonomy" id="27342"/>
    <lineage>
        <taxon>Eukaryota</taxon>
        <taxon>Fungi</taxon>
        <taxon>Dikarya</taxon>
        <taxon>Basidiomycota</taxon>
        <taxon>Agaricomycotina</taxon>
        <taxon>Agaricomycetes</taxon>
        <taxon>Hymenochaetales</taxon>
        <taxon>Schizoporaceae</taxon>
        <taxon>Schizopora</taxon>
    </lineage>
</organism>
<evidence type="ECO:0000313" key="2">
    <source>
        <dbReference type="EMBL" id="KLO07351.1"/>
    </source>
</evidence>
<feature type="compositionally biased region" description="Basic and acidic residues" evidence="1">
    <location>
        <begin position="38"/>
        <end position="49"/>
    </location>
</feature>
<sequence length="293" mass="32136">MSIAAMHSYVLHSRHRPRAHSIASTEVQTAETSPHTGPVKDDLVGEGERSPLTPLSRSHSLSPVTTGCRASASVDLLEDDLLEYASPGSIVRTTAETVLEELQDSDEESHLMVDASPLEGRGRPLTRQVPRSAGVVNNNSGRDQLEAANSFMRTLFANMTPQQVVRFNERQAQIRLLLTADYTNVSADVFNEPAQPRTVTINEHHASTQPVSTQLQRDNATPGPSGVRRSNMSPPCLTTAQKQKGHAAPLPREQSNAPRYDNSEDRDVRQAQIEADRQLAAKLDRRENAELNA</sequence>
<accession>A0A0H2RR83</accession>
<protein>
    <submittedName>
        <fullName evidence="2">Uncharacterized protein</fullName>
    </submittedName>
</protein>
<feature type="region of interest" description="Disordered" evidence="1">
    <location>
        <begin position="206"/>
        <end position="293"/>
    </location>
</feature>
<reference evidence="2 3" key="1">
    <citation type="submission" date="2015-04" db="EMBL/GenBank/DDBJ databases">
        <title>Complete genome sequence of Schizopora paradoxa KUC8140, a cosmopolitan wood degrader in East Asia.</title>
        <authorList>
            <consortium name="DOE Joint Genome Institute"/>
            <person name="Min B."/>
            <person name="Park H."/>
            <person name="Jang Y."/>
            <person name="Kim J.-J."/>
            <person name="Kim K.H."/>
            <person name="Pangilinan J."/>
            <person name="Lipzen A."/>
            <person name="Riley R."/>
            <person name="Grigoriev I.V."/>
            <person name="Spatafora J.W."/>
            <person name="Choi I.-G."/>
        </authorList>
    </citation>
    <scope>NUCLEOTIDE SEQUENCE [LARGE SCALE GENOMIC DNA]</scope>
    <source>
        <strain evidence="2 3">KUC8140</strain>
    </source>
</reference>
<feature type="compositionally biased region" description="Polar residues" evidence="1">
    <location>
        <begin position="228"/>
        <end position="242"/>
    </location>
</feature>
<dbReference type="EMBL" id="KQ086145">
    <property type="protein sequence ID" value="KLO07351.1"/>
    <property type="molecule type" value="Genomic_DNA"/>
</dbReference>
<feature type="region of interest" description="Disordered" evidence="1">
    <location>
        <begin position="14"/>
        <end position="65"/>
    </location>
</feature>
<feature type="compositionally biased region" description="Polar residues" evidence="1">
    <location>
        <begin position="206"/>
        <end position="219"/>
    </location>
</feature>
<name>A0A0H2RR83_9AGAM</name>